<sequence length="38" mass="4557">MTCIELIKDNYLLNIYLNFKSEYINNVPDIFHTHTNVL</sequence>
<dbReference type="Proteomes" id="UP000555103">
    <property type="component" value="Unassembled WGS sequence"/>
</dbReference>
<dbReference type="AlphaFoldDB" id="A0A840CHI1"/>
<proteinExistence type="predicted"/>
<gene>
    <name evidence="1" type="ORF">GGR21_001360</name>
</gene>
<name>A0A840CHI1_9BACT</name>
<evidence type="ECO:0000313" key="1">
    <source>
        <dbReference type="EMBL" id="MBB4035467.1"/>
    </source>
</evidence>
<keyword evidence="2" id="KW-1185">Reference proteome</keyword>
<reference evidence="1 2" key="1">
    <citation type="submission" date="2020-08" db="EMBL/GenBank/DDBJ databases">
        <title>Genomic Encyclopedia of Type Strains, Phase IV (KMG-IV): sequencing the most valuable type-strain genomes for metagenomic binning, comparative biology and taxonomic classification.</title>
        <authorList>
            <person name="Goeker M."/>
        </authorList>
    </citation>
    <scope>NUCLEOTIDE SEQUENCE [LARGE SCALE GENOMIC DNA]</scope>
    <source>
        <strain evidence="1 2">DSM 104969</strain>
    </source>
</reference>
<evidence type="ECO:0000313" key="2">
    <source>
        <dbReference type="Proteomes" id="UP000555103"/>
    </source>
</evidence>
<dbReference type="EMBL" id="JACIEP010000004">
    <property type="protein sequence ID" value="MBB4035467.1"/>
    <property type="molecule type" value="Genomic_DNA"/>
</dbReference>
<organism evidence="1 2">
    <name type="scientific">Dysgonomonas hofstadii</name>
    <dbReference type="NCBI Taxonomy" id="637886"/>
    <lineage>
        <taxon>Bacteria</taxon>
        <taxon>Pseudomonadati</taxon>
        <taxon>Bacteroidota</taxon>
        <taxon>Bacteroidia</taxon>
        <taxon>Bacteroidales</taxon>
        <taxon>Dysgonomonadaceae</taxon>
        <taxon>Dysgonomonas</taxon>
    </lineage>
</organism>
<comment type="caution">
    <text evidence="1">The sequence shown here is derived from an EMBL/GenBank/DDBJ whole genome shotgun (WGS) entry which is preliminary data.</text>
</comment>
<accession>A0A840CHI1</accession>
<protein>
    <submittedName>
        <fullName evidence="1">Uncharacterized protein</fullName>
    </submittedName>
</protein>